<accession>A0A1Y1QLV8</accession>
<feature type="signal peptide" evidence="1">
    <location>
        <begin position="1"/>
        <end position="25"/>
    </location>
</feature>
<sequence>MFMSKTVKTCLSAGILLSLAPYAMADRPITYQVEITNITQDQVFSPPLLVLHSPQQKLFSLGQAASPGLATLAETAGTDLLKEEITSLFRNAQVTTGTAPIPPGKTATYELSGGNKLSRLSLASMLVNTNDAFLSLNAISPDGSYTAIAYDAGSEANNELCTHVPGPACPGSANLRATDTAEGFIHVHNGIHGQGDLSAAKYDWRNPVALVNIRRIR</sequence>
<dbReference type="NCBIfam" id="NF038123">
    <property type="entry name" value="NF038123_dom"/>
    <property type="match status" value="1"/>
</dbReference>
<dbReference type="Proteomes" id="UP000192491">
    <property type="component" value="Unassembled WGS sequence"/>
</dbReference>
<reference evidence="2 3" key="1">
    <citation type="submission" date="2017-01" db="EMBL/GenBank/DDBJ databases">
        <title>Novel large sulfur bacteria in the metagenomes of groundwater-fed chemosynthetic microbial mats in the Lake Huron basin.</title>
        <authorList>
            <person name="Sharrar A.M."/>
            <person name="Flood B.E."/>
            <person name="Bailey J.V."/>
            <person name="Jones D.S."/>
            <person name="Biddanda B."/>
            <person name="Ruberg S.A."/>
            <person name="Marcus D.N."/>
            <person name="Dick G.J."/>
        </authorList>
    </citation>
    <scope>NUCLEOTIDE SEQUENCE [LARGE SCALE GENOMIC DNA]</scope>
    <source>
        <strain evidence="2">A8</strain>
    </source>
</reference>
<dbReference type="Gene3D" id="2.60.40.2130">
    <property type="entry name" value="F-spondin domain"/>
    <property type="match status" value="1"/>
</dbReference>
<evidence type="ECO:0000256" key="1">
    <source>
        <dbReference type="SAM" id="SignalP"/>
    </source>
</evidence>
<dbReference type="InterPro" id="IPR038678">
    <property type="entry name" value="Spondin_N_sf"/>
</dbReference>
<protein>
    <submittedName>
        <fullName evidence="2">Uncharacterized protein</fullName>
    </submittedName>
</protein>
<comment type="caution">
    <text evidence="2">The sequence shown here is derived from an EMBL/GenBank/DDBJ whole genome shotgun (WGS) entry which is preliminary data.</text>
</comment>
<gene>
    <name evidence="2" type="ORF">BWK73_25060</name>
</gene>
<feature type="chain" id="PRO_5012123934" evidence="1">
    <location>
        <begin position="26"/>
        <end position="217"/>
    </location>
</feature>
<name>A0A1Y1QLV8_9GAMM</name>
<dbReference type="InterPro" id="IPR009465">
    <property type="entry name" value="Spondin_N"/>
</dbReference>
<dbReference type="AlphaFoldDB" id="A0A1Y1QLV8"/>
<evidence type="ECO:0000313" key="3">
    <source>
        <dbReference type="Proteomes" id="UP000192491"/>
    </source>
</evidence>
<evidence type="ECO:0000313" key="2">
    <source>
        <dbReference type="EMBL" id="OQX08586.1"/>
    </source>
</evidence>
<proteinExistence type="predicted"/>
<keyword evidence="1" id="KW-0732">Signal</keyword>
<dbReference type="EMBL" id="MTEJ01000171">
    <property type="protein sequence ID" value="OQX08586.1"/>
    <property type="molecule type" value="Genomic_DNA"/>
</dbReference>
<organism evidence="2 3">
    <name type="scientific">Thiothrix lacustris</name>
    <dbReference type="NCBI Taxonomy" id="525917"/>
    <lineage>
        <taxon>Bacteria</taxon>
        <taxon>Pseudomonadati</taxon>
        <taxon>Pseudomonadota</taxon>
        <taxon>Gammaproteobacteria</taxon>
        <taxon>Thiotrichales</taxon>
        <taxon>Thiotrichaceae</taxon>
        <taxon>Thiothrix</taxon>
    </lineage>
</organism>